<dbReference type="SUPFAM" id="SSF52540">
    <property type="entry name" value="P-loop containing nucleoside triphosphate hydrolases"/>
    <property type="match status" value="1"/>
</dbReference>
<dbReference type="RefSeq" id="WP_289348202.1">
    <property type="nucleotide sequence ID" value="NZ_JAUCFI010000001.1"/>
</dbReference>
<dbReference type="Gene3D" id="3.40.50.300">
    <property type="entry name" value="P-loop containing nucleotide triphosphate hydrolases"/>
    <property type="match status" value="1"/>
</dbReference>
<organism evidence="3 4">
    <name type="scientific">Peribacillus frigoritolerans</name>
    <dbReference type="NCBI Taxonomy" id="450367"/>
    <lineage>
        <taxon>Bacteria</taxon>
        <taxon>Bacillati</taxon>
        <taxon>Bacillota</taxon>
        <taxon>Bacilli</taxon>
        <taxon>Bacillales</taxon>
        <taxon>Bacillaceae</taxon>
        <taxon>Peribacillus</taxon>
    </lineage>
</organism>
<dbReference type="Pfam" id="PF05729">
    <property type="entry name" value="NACHT"/>
    <property type="match status" value="1"/>
</dbReference>
<dbReference type="Proteomes" id="UP001238973">
    <property type="component" value="Unassembled WGS sequence"/>
</dbReference>
<dbReference type="AlphaFoldDB" id="A0AAJ1VC58"/>
<accession>A0AAJ1VC58</accession>
<evidence type="ECO:0000256" key="1">
    <source>
        <dbReference type="ARBA" id="ARBA00022825"/>
    </source>
</evidence>
<dbReference type="InterPro" id="IPR007111">
    <property type="entry name" value="NACHT_NTPase"/>
</dbReference>
<dbReference type="SUPFAM" id="SSF50494">
    <property type="entry name" value="Trypsin-like serine proteases"/>
    <property type="match status" value="1"/>
</dbReference>
<evidence type="ECO:0000259" key="2">
    <source>
        <dbReference type="PROSITE" id="PS50837"/>
    </source>
</evidence>
<dbReference type="InterPro" id="IPR001254">
    <property type="entry name" value="Trypsin_dom"/>
</dbReference>
<dbReference type="Pfam" id="PF00089">
    <property type="entry name" value="Trypsin"/>
    <property type="match status" value="1"/>
</dbReference>
<dbReference type="GO" id="GO:0006508">
    <property type="term" value="P:proteolysis"/>
    <property type="evidence" value="ECO:0007669"/>
    <property type="project" value="InterPro"/>
</dbReference>
<keyword evidence="1" id="KW-0645">Protease</keyword>
<keyword evidence="1" id="KW-0720">Serine protease</keyword>
<dbReference type="Gene3D" id="2.40.10.10">
    <property type="entry name" value="Trypsin-like serine proteases"/>
    <property type="match status" value="2"/>
</dbReference>
<dbReference type="EMBL" id="JAUCFI010000001">
    <property type="protein sequence ID" value="MDM5281923.1"/>
    <property type="molecule type" value="Genomic_DNA"/>
</dbReference>
<dbReference type="PROSITE" id="PS50837">
    <property type="entry name" value="NACHT"/>
    <property type="match status" value="1"/>
</dbReference>
<protein>
    <submittedName>
        <fullName evidence="3">NACHT domain-containing protein</fullName>
    </submittedName>
</protein>
<dbReference type="InterPro" id="IPR043504">
    <property type="entry name" value="Peptidase_S1_PA_chymotrypsin"/>
</dbReference>
<proteinExistence type="predicted"/>
<dbReference type="InterPro" id="IPR009003">
    <property type="entry name" value="Peptidase_S1_PA"/>
</dbReference>
<reference evidence="3" key="1">
    <citation type="submission" date="2023-06" db="EMBL/GenBank/DDBJ databases">
        <title>Comparative genomics of Bacillaceae isolates and their secondary metabolite potential.</title>
        <authorList>
            <person name="Song L."/>
            <person name="Nielsen L.J."/>
            <person name="Mohite O."/>
            <person name="Xu X."/>
            <person name="Weber T."/>
            <person name="Kovacs A.T."/>
        </authorList>
    </citation>
    <scope>NUCLEOTIDE SEQUENCE</scope>
    <source>
        <strain evidence="3">G1S1</strain>
    </source>
</reference>
<feature type="domain" description="NACHT" evidence="2">
    <location>
        <begin position="268"/>
        <end position="384"/>
    </location>
</feature>
<keyword evidence="1" id="KW-0378">Hydrolase</keyword>
<dbReference type="GO" id="GO:0004252">
    <property type="term" value="F:serine-type endopeptidase activity"/>
    <property type="evidence" value="ECO:0007669"/>
    <property type="project" value="InterPro"/>
</dbReference>
<comment type="caution">
    <text evidence="3">The sequence shown here is derived from an EMBL/GenBank/DDBJ whole genome shotgun (WGS) entry which is preliminary data.</text>
</comment>
<dbReference type="PANTHER" id="PTHR46844">
    <property type="entry name" value="SLR5058 PROTEIN"/>
    <property type="match status" value="1"/>
</dbReference>
<sequence>MDFSSRMSIPRIECSNLTSSGFLVSNDKVITALHAIKPYLHKEVKAIKVIFINEQGVETVFNAVPLLDVDGWEEYEIICLQLNQQVENFKIIKCIDYRFYSTTECLTYGYPAVAKEKGTSIDLEIRNEYKDVDIDYGSNLDIKVKSDSIKDYSGCSGGPLLYNNQAVAVMLEQVSESKEASRLCAVSLYIYREYLNLIGVPLITKKHESDYEEYILSLKHTLQQQLENNLKRNIEENKVNPLGFSISVQPKNSAKEDISFNKILEDDQSVMILSKPGGGKTYLLQMLMLEIIENPQISIGKIPIYLKAKEWYRGYENIVKGLRKELEYYSPDINDEQIIEDLKEGKYILLLDGLDELINDKDLFIREIRRLSQFKKTKIIMTCRQQNYHNEFHKVLTEYNLKALSDTQIQEYIEAVFGESVHYGFIHELKKQLNDLIENPLFLYMTAHIMKEMTSKVIPKNKSELYEMFISYIMQERLLKDGTYLEMAFEFDVKEEILMEFAYLNFREKNNSVKLRDVICSRIGQENLNLIKKEILQTGVLLEERNRIEFFHPSIEEYFVALKLSRFPEDEIMNFVEINYLSEVYYEVFKFTSGLLRNYEQQNLILDKLETKDIYLYRQCLESRFNFNNRLDEIWSKDYLEEYFAQMRRSYLNIIDNFFGNIKREFYPWCEGEDLCSNDKVAIVGALNRARLTLSIEILRNDIDERTIIVSEEAGSATLESRDEKGNVISTPIISFQSSNHWYFDLQQTDFGLDSAREFALYVVKNQLKELLKKQRLFNYESPESIVPCIEYVLKSLPSQYFSVRESNGELNRVSLSKHPSQLILKVLLYEDNIFKYVQSKGSYGRLSNEFVSGVLLKFFKLIDEKIEFGEYLLLQSDIKPNKNTYSSWDLWSEERIKERLKQFFKFYQKAYRTLVEQCFISIHGHMRLYAAGPVRFELGFEKYEDRYSGISIEWLPVETLEETIPVFKEEQRKWFGDEGFETTLAKIDQELLRLNRKLVGGHTLQSSALDSYLFDDIKLRDMVYEEIKQELKYVLGELK</sequence>
<evidence type="ECO:0000313" key="3">
    <source>
        <dbReference type="EMBL" id="MDM5281923.1"/>
    </source>
</evidence>
<dbReference type="InterPro" id="IPR027417">
    <property type="entry name" value="P-loop_NTPase"/>
</dbReference>
<gene>
    <name evidence="3" type="ORF">QUF85_00825</name>
</gene>
<dbReference type="PANTHER" id="PTHR46844:SF1">
    <property type="entry name" value="SLR5058 PROTEIN"/>
    <property type="match status" value="1"/>
</dbReference>
<evidence type="ECO:0000313" key="4">
    <source>
        <dbReference type="Proteomes" id="UP001238973"/>
    </source>
</evidence>
<name>A0AAJ1VC58_9BACI</name>